<protein>
    <submittedName>
        <fullName evidence="1">Oligopeptide transporter</fullName>
    </submittedName>
</protein>
<organism evidence="1 2">
    <name type="scientific">Hypoxylon rubiginosum</name>
    <dbReference type="NCBI Taxonomy" id="110542"/>
    <lineage>
        <taxon>Eukaryota</taxon>
        <taxon>Fungi</taxon>
        <taxon>Dikarya</taxon>
        <taxon>Ascomycota</taxon>
        <taxon>Pezizomycotina</taxon>
        <taxon>Sordariomycetes</taxon>
        <taxon>Xylariomycetidae</taxon>
        <taxon>Xylariales</taxon>
        <taxon>Hypoxylaceae</taxon>
        <taxon>Hypoxylon</taxon>
    </lineage>
</organism>
<accession>A0ACC0CII3</accession>
<proteinExistence type="predicted"/>
<dbReference type="Proteomes" id="UP001497680">
    <property type="component" value="Unassembled WGS sequence"/>
</dbReference>
<evidence type="ECO:0000313" key="2">
    <source>
        <dbReference type="Proteomes" id="UP001497680"/>
    </source>
</evidence>
<evidence type="ECO:0000313" key="1">
    <source>
        <dbReference type="EMBL" id="KAI6080181.1"/>
    </source>
</evidence>
<sequence>MSTICQRRRSLDHLSISATPGEREELVESADIEGHGADSSWPREATDDESARLRHVADTVPKVVWLVAFTGAAQRLAFYGTTVPWQNYLQNPPGHPLSPGELGLGQSTATIINNAFLFLSYLSPLPFAIVSDSWLGRYKTLLLSLAIFIAGVIVLFITSLPFAVVNKGTALGGFIVALVLIGLGQGGTSAVVFPFLCDQIPEKPLQVIRTHKGEEVVIDPKLTIQHVFTVFYWMINIASLITLATTTLEKNVSFWAAYLLPLCGLAASVVPFLLLNGRLTKLAPQGNVLPHAARVVVLAARSGFHLSAADPSQQMGNQSFPWTSVFVQEIRRGLRACRVVICFVIFYLCFNQTTNNIISQASQMEISGVSNDTIQSMNPIFYIVLNPLIQNILFPFLSRRRISFGPIARMSASFLFMALGTAYAAGIQKLIYSRGPCFTQPSACEAAVIATYDDAKQYRPNEISAWIQIPLHFLFAIGEIFGFVALNEFAYTEAPTNMKALVKAFEQFTAALGAALGVALGPVSKDPWMVIVYSVIAGVTAVTGIAVYATFRAYDASWYTKEVIENIGDQPSTRNLSEAKQE</sequence>
<gene>
    <name evidence="1" type="ORF">F4821DRAFT_71881</name>
</gene>
<comment type="caution">
    <text evidence="1">The sequence shown here is derived from an EMBL/GenBank/DDBJ whole genome shotgun (WGS) entry which is preliminary data.</text>
</comment>
<dbReference type="EMBL" id="MU394473">
    <property type="protein sequence ID" value="KAI6080181.1"/>
    <property type="molecule type" value="Genomic_DNA"/>
</dbReference>
<keyword evidence="2" id="KW-1185">Reference proteome</keyword>
<name>A0ACC0CII3_9PEZI</name>
<reference evidence="1 2" key="1">
    <citation type="journal article" date="2022" name="New Phytol.">
        <title>Ecological generalism drives hyperdiversity of secondary metabolite gene clusters in xylarialean endophytes.</title>
        <authorList>
            <person name="Franco M.E.E."/>
            <person name="Wisecaver J.H."/>
            <person name="Arnold A.E."/>
            <person name="Ju Y.M."/>
            <person name="Slot J.C."/>
            <person name="Ahrendt S."/>
            <person name="Moore L.P."/>
            <person name="Eastman K.E."/>
            <person name="Scott K."/>
            <person name="Konkel Z."/>
            <person name="Mondo S.J."/>
            <person name="Kuo A."/>
            <person name="Hayes R.D."/>
            <person name="Haridas S."/>
            <person name="Andreopoulos B."/>
            <person name="Riley R."/>
            <person name="LaButti K."/>
            <person name="Pangilinan J."/>
            <person name="Lipzen A."/>
            <person name="Amirebrahimi M."/>
            <person name="Yan J."/>
            <person name="Adam C."/>
            <person name="Keymanesh K."/>
            <person name="Ng V."/>
            <person name="Louie K."/>
            <person name="Northen T."/>
            <person name="Drula E."/>
            <person name="Henrissat B."/>
            <person name="Hsieh H.M."/>
            <person name="Youens-Clark K."/>
            <person name="Lutzoni F."/>
            <person name="Miadlikowska J."/>
            <person name="Eastwood D.C."/>
            <person name="Hamelin R.C."/>
            <person name="Grigoriev I.V."/>
            <person name="U'Ren J.M."/>
        </authorList>
    </citation>
    <scope>NUCLEOTIDE SEQUENCE [LARGE SCALE GENOMIC DNA]</scope>
    <source>
        <strain evidence="1 2">ER1909</strain>
    </source>
</reference>